<dbReference type="Proteomes" id="UP000565286">
    <property type="component" value="Unassembled WGS sequence"/>
</dbReference>
<dbReference type="EMBL" id="JACIDV010000006">
    <property type="protein sequence ID" value="MBB3946421.1"/>
    <property type="molecule type" value="Genomic_DNA"/>
</dbReference>
<dbReference type="AlphaFoldDB" id="A0A7W6C823"/>
<name>A0A7W6C823_9HYPH</name>
<protein>
    <submittedName>
        <fullName evidence="1">Uncharacterized protein</fullName>
    </submittedName>
</protein>
<accession>A0A7W6C823</accession>
<reference evidence="1 2" key="1">
    <citation type="submission" date="2020-08" db="EMBL/GenBank/DDBJ databases">
        <title>Genomic Encyclopedia of Type Strains, Phase IV (KMG-IV): sequencing the most valuable type-strain genomes for metagenomic binning, comparative biology and taxonomic classification.</title>
        <authorList>
            <person name="Goeker M."/>
        </authorList>
    </citation>
    <scope>NUCLEOTIDE SEQUENCE [LARGE SCALE GENOMIC DNA]</scope>
    <source>
        <strain evidence="1 2">DSM 26438</strain>
    </source>
</reference>
<organism evidence="1 2">
    <name type="scientific">Rhizobium skierniewicense</name>
    <dbReference type="NCBI Taxonomy" id="984260"/>
    <lineage>
        <taxon>Bacteria</taxon>
        <taxon>Pseudomonadati</taxon>
        <taxon>Pseudomonadota</taxon>
        <taxon>Alphaproteobacteria</taxon>
        <taxon>Hyphomicrobiales</taxon>
        <taxon>Rhizobiaceae</taxon>
        <taxon>Rhizobium/Agrobacterium group</taxon>
        <taxon>Rhizobium</taxon>
    </lineage>
</organism>
<sequence length="35" mass="3967">MRGTSYLHGLTKDDFVHVDVSNQDRVPALYQSVMS</sequence>
<evidence type="ECO:0000313" key="2">
    <source>
        <dbReference type="Proteomes" id="UP000565286"/>
    </source>
</evidence>
<gene>
    <name evidence="1" type="ORF">GGQ73_002374</name>
</gene>
<keyword evidence="2" id="KW-1185">Reference proteome</keyword>
<proteinExistence type="predicted"/>
<evidence type="ECO:0000313" key="1">
    <source>
        <dbReference type="EMBL" id="MBB3946421.1"/>
    </source>
</evidence>
<comment type="caution">
    <text evidence="1">The sequence shown here is derived from an EMBL/GenBank/DDBJ whole genome shotgun (WGS) entry which is preliminary data.</text>
</comment>